<name>A0A0E9R4Y0_ANGAN</name>
<dbReference type="EMBL" id="GBXM01084356">
    <property type="protein sequence ID" value="JAH24221.1"/>
    <property type="molecule type" value="Transcribed_RNA"/>
</dbReference>
<reference evidence="1" key="1">
    <citation type="submission" date="2014-11" db="EMBL/GenBank/DDBJ databases">
        <authorList>
            <person name="Amaro Gonzalez C."/>
        </authorList>
    </citation>
    <scope>NUCLEOTIDE SEQUENCE</scope>
</reference>
<accession>A0A0E9R4Y0</accession>
<reference evidence="1" key="2">
    <citation type="journal article" date="2015" name="Fish Shellfish Immunol.">
        <title>Early steps in the European eel (Anguilla anguilla)-Vibrio vulnificus interaction in the gills: Role of the RtxA13 toxin.</title>
        <authorList>
            <person name="Callol A."/>
            <person name="Pajuelo D."/>
            <person name="Ebbesson L."/>
            <person name="Teles M."/>
            <person name="MacKenzie S."/>
            <person name="Amaro C."/>
        </authorList>
    </citation>
    <scope>NUCLEOTIDE SEQUENCE</scope>
</reference>
<sequence length="24" mass="3035">MGHFDWNKKQTNFAICFLTEFFFY</sequence>
<dbReference type="AlphaFoldDB" id="A0A0E9R4Y0"/>
<protein>
    <submittedName>
        <fullName evidence="1">Uncharacterized protein</fullName>
    </submittedName>
</protein>
<evidence type="ECO:0000313" key="1">
    <source>
        <dbReference type="EMBL" id="JAH24221.1"/>
    </source>
</evidence>
<organism evidence="1">
    <name type="scientific">Anguilla anguilla</name>
    <name type="common">European freshwater eel</name>
    <name type="synonym">Muraena anguilla</name>
    <dbReference type="NCBI Taxonomy" id="7936"/>
    <lineage>
        <taxon>Eukaryota</taxon>
        <taxon>Metazoa</taxon>
        <taxon>Chordata</taxon>
        <taxon>Craniata</taxon>
        <taxon>Vertebrata</taxon>
        <taxon>Euteleostomi</taxon>
        <taxon>Actinopterygii</taxon>
        <taxon>Neopterygii</taxon>
        <taxon>Teleostei</taxon>
        <taxon>Anguilliformes</taxon>
        <taxon>Anguillidae</taxon>
        <taxon>Anguilla</taxon>
    </lineage>
</organism>
<proteinExistence type="predicted"/>